<dbReference type="EMBL" id="WKKF01000002">
    <property type="protein sequence ID" value="MRX54682.1"/>
    <property type="molecule type" value="Genomic_DNA"/>
</dbReference>
<keyword evidence="1" id="KW-0418">Kinase</keyword>
<comment type="caution">
    <text evidence="1">The sequence shown here is derived from an EMBL/GenBank/DDBJ whole genome shotgun (WGS) entry which is preliminary data.</text>
</comment>
<organism evidence="1 2">
    <name type="scientific">Metabacillus idriensis</name>
    <dbReference type="NCBI Taxonomy" id="324768"/>
    <lineage>
        <taxon>Bacteria</taxon>
        <taxon>Bacillati</taxon>
        <taxon>Bacillota</taxon>
        <taxon>Bacilli</taxon>
        <taxon>Bacillales</taxon>
        <taxon>Bacillaceae</taxon>
        <taxon>Metabacillus</taxon>
    </lineage>
</organism>
<gene>
    <name evidence="1" type="ORF">GJU41_11930</name>
</gene>
<keyword evidence="1" id="KW-0808">Transferase</keyword>
<evidence type="ECO:0000313" key="1">
    <source>
        <dbReference type="EMBL" id="MRX54682.1"/>
    </source>
</evidence>
<dbReference type="RefSeq" id="WP_154318696.1">
    <property type="nucleotide sequence ID" value="NZ_CAJGAA010000002.1"/>
</dbReference>
<dbReference type="InterPro" id="IPR027417">
    <property type="entry name" value="P-loop_NTPase"/>
</dbReference>
<dbReference type="GO" id="GO:0016301">
    <property type="term" value="F:kinase activity"/>
    <property type="evidence" value="ECO:0007669"/>
    <property type="project" value="UniProtKB-KW"/>
</dbReference>
<reference evidence="1 2" key="1">
    <citation type="submission" date="2019-11" db="EMBL/GenBank/DDBJ databases">
        <title>Bacillus idriensis genome.</title>
        <authorList>
            <person name="Konopka E.N."/>
            <person name="Newman J.D."/>
        </authorList>
    </citation>
    <scope>NUCLEOTIDE SEQUENCE [LARGE SCALE GENOMIC DNA]</scope>
    <source>
        <strain evidence="1 2">DSM 19097</strain>
    </source>
</reference>
<proteinExistence type="predicted"/>
<dbReference type="Gene3D" id="3.40.50.300">
    <property type="entry name" value="P-loop containing nucleotide triphosphate hydrolases"/>
    <property type="match status" value="1"/>
</dbReference>
<evidence type="ECO:0000313" key="2">
    <source>
        <dbReference type="Proteomes" id="UP000441585"/>
    </source>
</evidence>
<name>A0A6I2MBM0_9BACI</name>
<protein>
    <submittedName>
        <fullName evidence="1">Dephospho-CoA kinase</fullName>
    </submittedName>
</protein>
<sequence length="188" mass="21613">MENTDIKIATCGRLRSGKTTAEQYLCAIHDFTPFAFADPLKYSFYNLFPQYRSQPKPRALLQKYGEDMCAIDPHVWIRPTFESIKRTTGIAAIEGRTPRILITDLRKQTELDEVRRQGFTVIRITAPEELRIKRAREAGDDFNVEDLTHPTEISVDGFDCDYEVSNEGDSFDLYAQLNRIISKLEADK</sequence>
<accession>A0A6I2MBM0</accession>
<keyword evidence="2" id="KW-1185">Reference proteome</keyword>
<dbReference type="Proteomes" id="UP000441585">
    <property type="component" value="Unassembled WGS sequence"/>
</dbReference>
<dbReference type="AlphaFoldDB" id="A0A6I2MBM0"/>